<accession>A0AA35Q4H0</accession>
<protein>
    <recommendedName>
        <fullName evidence="2">Carboxylesterase type B domain-containing protein</fullName>
    </recommendedName>
</protein>
<dbReference type="PROSITE" id="PS00941">
    <property type="entry name" value="CARBOXYLESTERASE_B_2"/>
    <property type="match status" value="1"/>
</dbReference>
<gene>
    <name evidence="3" type="ORF">CCHLO57077_00018938</name>
</gene>
<sequence length="596" mass="66337">MLARNILTGLSALTALGAAEDLPILNLPWGKWKAEALPNDPKIAVYRNVRFGAQPERFGAPSYPDWEDDSFQKPEHNVSCYQINPFKLQNPPEGPGSVLAPKEKLYQTEDCLFLDIYAPKDALEKGEKLPVVVWIYGGGYAFGSKTQGGSMYSGQSIITASNYNAIFITGNYRLGALGWLAGNYMEENGLPNAGLYDQALLFEWVQKYVDQVAGDKEKVTAWGESAGAGSILHHLIREGGQVNPTFRSFYAASPGHQWAWNNSANGTLDMIYQRFSALADCGLEKNITCLRDKDIEVLAEADQKLYEEVRLTGLFPIGPSVDGKWIKEISPIAVAKGNIWKKIDTALITHVANEGLVFAPDYATDEEGYDYFLNQFLPGPELKTQRTKIKEQYDCKNYPNEPKYSLCVAQIIAHAVFNCNGRDLFNTFSDRSYVMEYSFPFDGLTIHGTDLIPLFSNNLEEISEAIPDIPDIPGLPDWIKLIPPALRIGLEYNVRKKLQSYVGSFAVHGDPNRLEDEERISWPLADGKSDQLKDVLQVRGLLDNPFEPWGLIQDTKNSNSSCQFWTDLAEDIIQSESANRGDGYIGSQSPLGSLEL</sequence>
<dbReference type="Gene3D" id="3.40.50.1820">
    <property type="entry name" value="alpha/beta hydrolase"/>
    <property type="match status" value="1"/>
</dbReference>
<feature type="chain" id="PRO_5041263509" description="Carboxylesterase type B domain-containing protein" evidence="1">
    <location>
        <begin position="20"/>
        <end position="596"/>
    </location>
</feature>
<dbReference type="Proteomes" id="UP001160390">
    <property type="component" value="Unassembled WGS sequence"/>
</dbReference>
<feature type="signal peptide" evidence="1">
    <location>
        <begin position="1"/>
        <end position="19"/>
    </location>
</feature>
<dbReference type="InterPro" id="IPR050309">
    <property type="entry name" value="Type-B_Carboxylest/Lipase"/>
</dbReference>
<dbReference type="Pfam" id="PF00135">
    <property type="entry name" value="COesterase"/>
    <property type="match status" value="1"/>
</dbReference>
<dbReference type="AlphaFoldDB" id="A0AA35Q4H0"/>
<evidence type="ECO:0000313" key="3">
    <source>
        <dbReference type="EMBL" id="CAI6091367.1"/>
    </source>
</evidence>
<dbReference type="InterPro" id="IPR029058">
    <property type="entry name" value="AB_hydrolase_fold"/>
</dbReference>
<evidence type="ECO:0000313" key="4">
    <source>
        <dbReference type="Proteomes" id="UP001160390"/>
    </source>
</evidence>
<keyword evidence="1" id="KW-0732">Signal</keyword>
<feature type="domain" description="Carboxylesterase type B" evidence="2">
    <location>
        <begin position="35"/>
        <end position="531"/>
    </location>
</feature>
<organism evidence="3 4">
    <name type="scientific">Clonostachys chloroleuca</name>
    <dbReference type="NCBI Taxonomy" id="1926264"/>
    <lineage>
        <taxon>Eukaryota</taxon>
        <taxon>Fungi</taxon>
        <taxon>Dikarya</taxon>
        <taxon>Ascomycota</taxon>
        <taxon>Pezizomycotina</taxon>
        <taxon>Sordariomycetes</taxon>
        <taxon>Hypocreomycetidae</taxon>
        <taxon>Hypocreales</taxon>
        <taxon>Bionectriaceae</taxon>
        <taxon>Clonostachys</taxon>
    </lineage>
</organism>
<dbReference type="SUPFAM" id="SSF53474">
    <property type="entry name" value="alpha/beta-Hydrolases"/>
    <property type="match status" value="1"/>
</dbReference>
<dbReference type="PANTHER" id="PTHR11559">
    <property type="entry name" value="CARBOXYLESTERASE"/>
    <property type="match status" value="1"/>
</dbReference>
<proteinExistence type="predicted"/>
<comment type="caution">
    <text evidence="3">The sequence shown here is derived from an EMBL/GenBank/DDBJ whole genome shotgun (WGS) entry which is preliminary data.</text>
</comment>
<evidence type="ECO:0000259" key="2">
    <source>
        <dbReference type="Pfam" id="PF00135"/>
    </source>
</evidence>
<keyword evidence="4" id="KW-1185">Reference proteome</keyword>
<dbReference type="EMBL" id="CABFNP030001113">
    <property type="protein sequence ID" value="CAI6091367.1"/>
    <property type="molecule type" value="Genomic_DNA"/>
</dbReference>
<reference evidence="3" key="1">
    <citation type="submission" date="2023-01" db="EMBL/GenBank/DDBJ databases">
        <authorList>
            <person name="Piombo E."/>
        </authorList>
    </citation>
    <scope>NUCLEOTIDE SEQUENCE</scope>
</reference>
<dbReference type="InterPro" id="IPR002018">
    <property type="entry name" value="CarbesteraseB"/>
</dbReference>
<evidence type="ECO:0000256" key="1">
    <source>
        <dbReference type="SAM" id="SignalP"/>
    </source>
</evidence>
<dbReference type="InterPro" id="IPR019819">
    <property type="entry name" value="Carboxylesterase_B_CS"/>
</dbReference>
<name>A0AA35Q4H0_9HYPO</name>